<keyword evidence="2" id="KW-1133">Transmembrane helix</keyword>
<feature type="chain" id="PRO_5002622820" description="Transmembrane protein" evidence="3">
    <location>
        <begin position="20"/>
        <end position="2626"/>
    </location>
</feature>
<dbReference type="OrthoDB" id="303470at2759"/>
<dbReference type="InterPro" id="IPR009030">
    <property type="entry name" value="Growth_fac_rcpt_cys_sf"/>
</dbReference>
<dbReference type="PANTHER" id="PTHR11319:SF35">
    <property type="entry name" value="OUTER MEMBRANE PROTEIN PMPC-RELATED"/>
    <property type="match status" value="1"/>
</dbReference>
<feature type="transmembrane region" description="Helical" evidence="2">
    <location>
        <begin position="2296"/>
        <end position="2320"/>
    </location>
</feature>
<reference evidence="4 5" key="1">
    <citation type="journal article" date="2006" name="Nature">
        <title>Global trends of whole-genome duplications revealed by the ciliate Paramecium tetraurelia.</title>
        <authorList>
            <consortium name="Genoscope"/>
            <person name="Aury J.-M."/>
            <person name="Jaillon O."/>
            <person name="Duret L."/>
            <person name="Noel B."/>
            <person name="Jubin C."/>
            <person name="Porcel B.M."/>
            <person name="Segurens B."/>
            <person name="Daubin V."/>
            <person name="Anthouard V."/>
            <person name="Aiach N."/>
            <person name="Arnaiz O."/>
            <person name="Billaut A."/>
            <person name="Beisson J."/>
            <person name="Blanc I."/>
            <person name="Bouhouche K."/>
            <person name="Camara F."/>
            <person name="Duharcourt S."/>
            <person name="Guigo R."/>
            <person name="Gogendeau D."/>
            <person name="Katinka M."/>
            <person name="Keller A.-M."/>
            <person name="Kissmehl R."/>
            <person name="Klotz C."/>
            <person name="Koll F."/>
            <person name="Le Moue A."/>
            <person name="Lepere C."/>
            <person name="Malinsky S."/>
            <person name="Nowacki M."/>
            <person name="Nowak J.K."/>
            <person name="Plattner H."/>
            <person name="Poulain J."/>
            <person name="Ruiz F."/>
            <person name="Serrano V."/>
            <person name="Zagulski M."/>
            <person name="Dessen P."/>
            <person name="Betermier M."/>
            <person name="Weissenbach J."/>
            <person name="Scarpelli C."/>
            <person name="Schachter V."/>
            <person name="Sperling L."/>
            <person name="Meyer E."/>
            <person name="Cohen J."/>
            <person name="Wincker P."/>
        </authorList>
    </citation>
    <scope>NUCLEOTIDE SEQUENCE [LARGE SCALE GENOMIC DNA]</scope>
    <source>
        <strain evidence="4 5">Stock d4-2</strain>
    </source>
</reference>
<evidence type="ECO:0008006" key="6">
    <source>
        <dbReference type="Google" id="ProtNLM"/>
    </source>
</evidence>
<evidence type="ECO:0000313" key="4">
    <source>
        <dbReference type="EMBL" id="CAK60023.1"/>
    </source>
</evidence>
<dbReference type="EMBL" id="CT868006">
    <property type="protein sequence ID" value="CAK60023.1"/>
    <property type="molecule type" value="Genomic_DNA"/>
</dbReference>
<keyword evidence="1" id="KW-0175">Coiled coil</keyword>
<dbReference type="SUPFAM" id="SSF51126">
    <property type="entry name" value="Pectin lyase-like"/>
    <property type="match status" value="1"/>
</dbReference>
<keyword evidence="2" id="KW-0472">Membrane</keyword>
<proteinExistence type="predicted"/>
<evidence type="ECO:0000256" key="2">
    <source>
        <dbReference type="SAM" id="Phobius"/>
    </source>
</evidence>
<dbReference type="HOGENOM" id="CLU_000411_0_0_1"/>
<accession>A0BNA6</accession>
<name>A0BNA6_PARTE</name>
<feature type="transmembrane region" description="Helical" evidence="2">
    <location>
        <begin position="2391"/>
        <end position="2414"/>
    </location>
</feature>
<keyword evidence="5" id="KW-1185">Reference proteome</keyword>
<dbReference type="eggNOG" id="KOG3525">
    <property type="taxonomic scope" value="Eukaryota"/>
</dbReference>
<dbReference type="InterPro" id="IPR011050">
    <property type="entry name" value="Pectin_lyase_fold/virulence"/>
</dbReference>
<dbReference type="InParanoid" id="A0BNA6"/>
<keyword evidence="3" id="KW-0732">Signal</keyword>
<sequence>MQIYLIVVLIFQLWYKVIAETDSSQTSQTQCMDAECTYCKAHHFVFQLPQDNDEILNERSRICVECPFQSFMENEENLYCGDCLDNSRTWNVNRVCSYDYLTYSTINSVYHQKERSSAELFYVVESEPGKIVQYSTIICNGCDHFCKEKSQKCFLVPKEYQNDINYMYVSCKEGYEFDELRQLCISCPQNCLSCDQNTCLICNQGFSKLILRESANSKTTKVFCIPCFEQCKTCYFGKNGIDLNVDSWDAYNKKEGLLLKDFLENQTQYFENLYIAFQIAQRCEQCQSLTQIKFIPSLNRRSCVQCGIQCIRCEYYSYWLSNKELINPSKNRKQIIEPQNEKETQELLESQYVLRCRECLVYNQMFNAIGTSCSDCKINDCVLCHKTESQSQSKVPFSTLSINFEVQPQEDIFIEKCVLCKDGFYLTETGICLIFDSQNYPGPGCLTFERSYDLKHCRKCQQGYILSFDSKSQIWYCVTGCDQMLQDSQCESCVQQGDQYRCQICKVGYYVDTLTNKCKPCSLDGYCMKCYTLTLNIVHHPECFSAQYYQDSQSNTVLGPFCYQCIPDDDDVKGRGHFLNEDLRKCEKGGDKCETFLARGEKGFCDQCLNKNSRSSSSDGNNCIDCPNNTIGCRERTEEEIERQNRFYEPSNELKIYSTLSFKCTIGLDQMETKICRCLSEQKKNREISIDVRADCSEEQQINNDKVWQINTLFQEQNNGQSTNNQFQKPLSKNVTIILENKASLSNTQDYISNITKFYEDLNIRAVYKISINLIFSSSNPSCFFQKDTYFSTDLKKMVFSAESIELNIKVENDNAINWYLQNNIYFEYFSKVTISGINMMPAVDCDLYPYIKKLQKPFSLQFIKNDGLIVRLERVQIINQAAYTHYLNPKLYTTPYSQMSLLNKKYTPFYFIFTNVYDLQLNQVMIQSLNYLHLKDTNFTFNLFGFNYEPNIPLPYFHLNIDDVMFSDLGIEDQALFDLEFINLTQQSQINFQVLVQQVSFNDVYFLNGAGFISPKFNDTLNGLIRINNLFVNNTKFNHSRGIINFNNMQQIYVINFTLVNSFVNHTFLFHITTIQMAKCYVYNTQFTSKGRMLQTQHELSKISKPNHQRLKLVLEEITFEKVICLTPQCLILISAIKNDYDIPVNITMKNIEINQIQTEGFDLKILNAATSAAIKIEKSYIVYVQDFISKENSNLSILYVDMVWNSYFYDIRCHQIQNLQIRNNYCLFVNNLYKSVKIKNIELLNLHAQDASFIGISSWNNLIYNTSTLNSVESISLEQIIVKYCTVSTTQPSIPSSAIIIQSNQKQNVQLTQMQFQQNKHFLLIQGSLTPSNPTLIMQSSLGNLLLTNSKWGYNSAQGSGAVLHLESGISTIRNVSMFNNNDPYSRGVLFGDQQNEGGHLKIVSFQTTVDNCTFFNSTAKFGGSIFIKSLKEGQILIKNTLIQASSTQLDSTIGSKGGCLYIDSKESKLNMTIIDTNFEDCFSRQEGGAIYVLSFQSQQQILIQETTFSNCFALSGAIFKVIYDKNQKQTQQTRMENIYIQAIQSRQEEFFDSLGLLKQIEKYIFLIRTSAIEQDFGEIILINVNSQDLQYQGLLSVKYSSLIKLQSIIVQNYILTYNPLIEIIEPILNPVHIEEIKFANITSISLESVKCNTQKLSMTCKILQVRADFPQIKIQPSLMKIDSIMPSTFLTLRGVLINKIHCTECIDGLVQITRVYNRLLVQSVFIDQCRCTDTLTAYYGCFAISCEPHIKMQTAQDQIHNLKIQTNLTREAIINYTGIVPSEDLFSIQEQSQRLLETEQNFQYVIPNPTYKSHVFVLSLFTENNTCFHGCGISIYELTTNITNSYCTQNEALGKGGFIYFESGFQQRINVANISCYDNRASIGGCIALQGVDINDVAKTGSQIGRNVATLFGNNINQFPQNLALYINGTLYQIPTPILFQSGYTLDTYQNQIIQIHFLDQDQHIVKHQIYSSLNIYTDTQNEQASNNSCEISSTSTNKTRSFNNELQGFDLSKLTICQNPNLNKIRNLTFTSSHIKQPIYIDDYPYTFVKYKQMNLQLIVKFQPIFCRLGEYYNEFGDICIKCPLNFYQLQLNSSTCKEKDYITMKEAHGFQIYLFEDYWRPKINNDQVESCRRKKCKGGLQVGNELCTEGSIGALCEECDIHMIFWEQSYYKDWKSYCSSCENISIRVETGFVILTQFLIILSLGWISDVSKERNILLNFKRTLGHSYIVEKQQITPQVFLIIICHMQFISIMKFSNMENPLLSFFIAFNSITMPAQSLKVHLQCLLEDDLYIRLIYSFVFVIGGCLLTLMISIIQQFNQKKKKLICYKFRFSVQNFLILVFIYVQPSFLIELVQLLYYRAISGSKYIYANLSYLFKDNYDSKQNFVIIFLILITVTPILVCIYFYFAIYRTKKYKKTRVLINWGIMYSFYGKRALLYEFIFRQIKLLIFVLISFNEKIYSMLPLVFIIVLRKTIQNFFNVQKTYPYTSKQNNKWESISDFVSFTSYILSSFLFNQNWSSINQAAIISLYIINLAFFAIFLHFLLVKYYIKIKMLLKRRGYGLQYQIIEDGEQEQEQVSNNIEKKKKNIKKIIEESIEIWKEDKTKKFKLISKQIQYTRIL</sequence>
<feature type="signal peptide" evidence="3">
    <location>
        <begin position="1"/>
        <end position="19"/>
    </location>
</feature>
<feature type="coiled-coil region" evidence="1">
    <location>
        <begin position="2573"/>
        <end position="2600"/>
    </location>
</feature>
<organism evidence="4 5">
    <name type="scientific">Paramecium tetraurelia</name>
    <dbReference type="NCBI Taxonomy" id="5888"/>
    <lineage>
        <taxon>Eukaryota</taxon>
        <taxon>Sar</taxon>
        <taxon>Alveolata</taxon>
        <taxon>Ciliophora</taxon>
        <taxon>Intramacronucleata</taxon>
        <taxon>Oligohymenophorea</taxon>
        <taxon>Peniculida</taxon>
        <taxon>Parameciidae</taxon>
        <taxon>Paramecium</taxon>
    </lineage>
</organism>
<dbReference type="GeneID" id="5013205"/>
<evidence type="ECO:0000313" key="5">
    <source>
        <dbReference type="Proteomes" id="UP000000600"/>
    </source>
</evidence>
<feature type="transmembrane region" description="Helical" evidence="2">
    <location>
        <begin position="2500"/>
        <end position="2519"/>
    </location>
</feature>
<dbReference type="KEGG" id="ptm:GSPATT00030661001"/>
<dbReference type="RefSeq" id="XP_001427421.1">
    <property type="nucleotide sequence ID" value="XM_001427384.1"/>
</dbReference>
<keyword evidence="2" id="KW-0812">Transmembrane</keyword>
<dbReference type="SUPFAM" id="SSF57184">
    <property type="entry name" value="Growth factor receptor domain"/>
    <property type="match status" value="1"/>
</dbReference>
<protein>
    <recommendedName>
        <fullName evidence="6">Transmembrane protein</fullName>
    </recommendedName>
</protein>
<gene>
    <name evidence="4" type="ORF">GSPATT00030661001</name>
</gene>
<dbReference type="CDD" id="cd00637">
    <property type="entry name" value="7tm_classA_rhodopsin-like"/>
    <property type="match status" value="1"/>
</dbReference>
<dbReference type="PANTHER" id="PTHR11319">
    <property type="entry name" value="G PROTEIN-COUPLED RECEPTOR-RELATED"/>
    <property type="match status" value="1"/>
</dbReference>
<dbReference type="Proteomes" id="UP000000600">
    <property type="component" value="Unassembled WGS sequence"/>
</dbReference>
<dbReference type="STRING" id="5888.A0BNA6"/>
<evidence type="ECO:0000256" key="1">
    <source>
        <dbReference type="SAM" id="Coils"/>
    </source>
</evidence>
<evidence type="ECO:0000256" key="3">
    <source>
        <dbReference type="SAM" id="SignalP"/>
    </source>
</evidence>
<feature type="transmembrane region" description="Helical" evidence="2">
    <location>
        <begin position="2341"/>
        <end position="2364"/>
    </location>
</feature>
<dbReference type="OMA" id="EECDIHM"/>
<feature type="transmembrane region" description="Helical" evidence="2">
    <location>
        <begin position="2531"/>
        <end position="2555"/>
    </location>
</feature>